<dbReference type="CDD" id="cd19087">
    <property type="entry name" value="AKR_AKR12A1_B1_C1"/>
    <property type="match status" value="1"/>
</dbReference>
<dbReference type="InterPro" id="IPR050523">
    <property type="entry name" value="AKR_Detox_Biosynth"/>
</dbReference>
<keyword evidence="4" id="KW-1185">Reference proteome</keyword>
<dbReference type="InterPro" id="IPR036812">
    <property type="entry name" value="NAD(P)_OxRdtase_dom_sf"/>
</dbReference>
<dbReference type="SUPFAM" id="SSF51430">
    <property type="entry name" value="NAD(P)-linked oxidoreductase"/>
    <property type="match status" value="1"/>
</dbReference>
<dbReference type="GO" id="GO:0016491">
    <property type="term" value="F:oxidoreductase activity"/>
    <property type="evidence" value="ECO:0007669"/>
    <property type="project" value="UniProtKB-KW"/>
</dbReference>
<dbReference type="PANTHER" id="PTHR43364">
    <property type="entry name" value="NADH-SPECIFIC METHYLGLYOXAL REDUCTASE-RELATED"/>
    <property type="match status" value="1"/>
</dbReference>
<dbReference type="EMBL" id="JAECZC010000009">
    <property type="protein sequence ID" value="MBH8562079.1"/>
    <property type="molecule type" value="Genomic_DNA"/>
</dbReference>
<dbReference type="GO" id="GO:0005829">
    <property type="term" value="C:cytosol"/>
    <property type="evidence" value="ECO:0007669"/>
    <property type="project" value="TreeGrafter"/>
</dbReference>
<dbReference type="Proteomes" id="UP000632766">
    <property type="component" value="Unassembled WGS sequence"/>
</dbReference>
<dbReference type="Gene3D" id="3.20.20.100">
    <property type="entry name" value="NADP-dependent oxidoreductase domain"/>
    <property type="match status" value="1"/>
</dbReference>
<dbReference type="InterPro" id="IPR023210">
    <property type="entry name" value="NADP_OxRdtase_dom"/>
</dbReference>
<accession>A0A8J7HTD3</accession>
<proteinExistence type="predicted"/>
<name>A0A8J7HTD3_9NOST</name>
<organism evidence="3 4">
    <name type="scientific">Amazonocrinis nigriterrae CENA67</name>
    <dbReference type="NCBI Taxonomy" id="2794033"/>
    <lineage>
        <taxon>Bacteria</taxon>
        <taxon>Bacillati</taxon>
        <taxon>Cyanobacteriota</taxon>
        <taxon>Cyanophyceae</taxon>
        <taxon>Nostocales</taxon>
        <taxon>Nostocaceae</taxon>
        <taxon>Amazonocrinis</taxon>
        <taxon>Amazonocrinis nigriterrae</taxon>
    </lineage>
</organism>
<feature type="domain" description="NADP-dependent oxidoreductase" evidence="2">
    <location>
        <begin position="17"/>
        <end position="319"/>
    </location>
</feature>
<sequence length="332" mass="36462">MTLPTTKLGKTGLTVSRLCLGTMTFGLQTDEETSRVILDTAADAGINFLDTADVYPLGGGLSTVGRTEEIVGRWLKGKREHFILATKCVGRVGPASWDQGASRKHILDAIDASLKRLETDYVDLYQLHSDDASTPLDETLEALDTVVHAGKARYIGVSNFLAYRLSRALGRADVRNLTRFVSIQPRYNLLFREIERELLPLAQEEGLGVIPYNPLAGGLLTGKHSLAQGPTSGTRFTLGAAAEHYQERYWRDREFNTVEELRTVADLAGLSLTTLAVAWVLANPIVTAPIIGASRPEQLADTLKAVEVKLDNNLKQKLDDLTAEYRRGDSLR</sequence>
<evidence type="ECO:0000313" key="4">
    <source>
        <dbReference type="Proteomes" id="UP000632766"/>
    </source>
</evidence>
<dbReference type="Pfam" id="PF00248">
    <property type="entry name" value="Aldo_ket_red"/>
    <property type="match status" value="1"/>
</dbReference>
<reference evidence="3 4" key="1">
    <citation type="journal article" date="2021" name="Int. J. Syst. Evol. Microbiol.">
        <title>Amazonocrinis nigriterrae gen. nov., sp. nov., Atlanticothrix silvestris gen. nov., sp. nov. and Dendronalium phyllosphericum gen. nov., sp. nov., nostocacean cyanobacteria from Brazilian environments.</title>
        <authorList>
            <person name="Alvarenga D.O."/>
            <person name="Andreote A.P.D."/>
            <person name="Branco L.H.Z."/>
            <person name="Delbaje E."/>
            <person name="Cruz R.B."/>
            <person name="Varani A.M."/>
            <person name="Fiore M.F."/>
        </authorList>
    </citation>
    <scope>NUCLEOTIDE SEQUENCE [LARGE SCALE GENOMIC DNA]</scope>
    <source>
        <strain evidence="3 4">CENA67</strain>
    </source>
</reference>
<dbReference type="FunFam" id="3.20.20.100:FF:000004">
    <property type="entry name" value="Oxidoreductase, aldo/keto reductase"/>
    <property type="match status" value="1"/>
</dbReference>
<gene>
    <name evidence="3" type="ORF">I8748_07810</name>
</gene>
<dbReference type="PANTHER" id="PTHR43364:SF4">
    <property type="entry name" value="NAD(P)-LINKED OXIDOREDUCTASE SUPERFAMILY PROTEIN"/>
    <property type="match status" value="1"/>
</dbReference>
<keyword evidence="1" id="KW-0560">Oxidoreductase</keyword>
<dbReference type="PROSITE" id="PS00062">
    <property type="entry name" value="ALDOKETO_REDUCTASE_2"/>
    <property type="match status" value="1"/>
</dbReference>
<dbReference type="AlphaFoldDB" id="A0A8J7HTD3"/>
<dbReference type="InterPro" id="IPR018170">
    <property type="entry name" value="Aldo/ket_reductase_CS"/>
</dbReference>
<dbReference type="RefSeq" id="WP_198124050.1">
    <property type="nucleotide sequence ID" value="NZ_JAECZC010000009.1"/>
</dbReference>
<evidence type="ECO:0000256" key="1">
    <source>
        <dbReference type="ARBA" id="ARBA00023002"/>
    </source>
</evidence>
<evidence type="ECO:0000313" key="3">
    <source>
        <dbReference type="EMBL" id="MBH8562079.1"/>
    </source>
</evidence>
<comment type="caution">
    <text evidence="3">The sequence shown here is derived from an EMBL/GenBank/DDBJ whole genome shotgun (WGS) entry which is preliminary data.</text>
</comment>
<protein>
    <submittedName>
        <fullName evidence="3">Aldo/keto reductase</fullName>
    </submittedName>
</protein>
<evidence type="ECO:0000259" key="2">
    <source>
        <dbReference type="Pfam" id="PF00248"/>
    </source>
</evidence>